<dbReference type="InterPro" id="IPR013103">
    <property type="entry name" value="RVT_2"/>
</dbReference>
<name>A0AAQ3MG16_VIGMU</name>
<feature type="domain" description="Integrase catalytic" evidence="3">
    <location>
        <begin position="633"/>
        <end position="680"/>
    </location>
</feature>
<feature type="compositionally biased region" description="Basic residues" evidence="2">
    <location>
        <begin position="307"/>
        <end position="319"/>
    </location>
</feature>
<protein>
    <recommendedName>
        <fullName evidence="3">Integrase catalytic domain-containing protein</fullName>
    </recommendedName>
</protein>
<keyword evidence="1" id="KW-0378">Hydrolase</keyword>
<dbReference type="Pfam" id="PF25597">
    <property type="entry name" value="SH3_retrovirus"/>
    <property type="match status" value="1"/>
</dbReference>
<dbReference type="InterPro" id="IPR001584">
    <property type="entry name" value="Integrase_cat-core"/>
</dbReference>
<dbReference type="Pfam" id="PF07727">
    <property type="entry name" value="RVT_2"/>
    <property type="match status" value="1"/>
</dbReference>
<dbReference type="InterPro" id="IPR025724">
    <property type="entry name" value="GAG-pre-integrase_dom"/>
</dbReference>
<sequence length="1345" mass="154327">MSESTKEAKLENVCAESCLQDGKWNLQATIVCPSFGYKMKANRGGETHQQSRTKPSNLYTIREGEIYCEILREGGNIYRCFPIVVSELPVRISQNLVRLKMEGDMFKLIADNYSYWKPMMEDHLYCKDLYEPITNPEIPEGKTEKDWEILNRKTVAMIRKYIDKSLFEHVSTYTDAYELWTKLESMIQKKTLRNKAHLVRRLVKLEHSDDQNMIEHLNTFKGIVNQLMKADMKIDDELQALLLLSSLPESWDTLVVTLSNSAPDGKLSLDNIIDSLLNEESRRKERGSSSYSEANVVENRGRSEHRSKGKREKSRGRFKSRSKGLTCFYYGKDGHKKPECRFLKRDQKNGTVHPDVVDPKKKLEEKTTTAVVSDDANVFLISEVNYLNITFDDCTWIVDTGASFHVTPHEGFFSSYKKGDFGTMKMGNHVTSKIVGIGEVTLTTENGTRLVLKEVRHVPEMRLNLISVGKLDDAGMNNQFSDGKWKLCRGSMIVARGKKEGSLYCMQGKTYKGETNVTQEESKELWHKRLGHMSEKGLEILAKDHLQSIKGKPLELCEDCLAGKQRRVSFRRAESGRRKDHILDLVHSDVCLTSEKSLGGAQYFVTFIDDHSRKLWEFHASVERETGRKLKCLRSDNGGEYRGPFEHYCKTHGIKHEKVPPKTPQMNGVAERFNRTIAEKGKAVVTAADLINLPPSRPLNGKIPEEASVHIPKDERAKLDAKAKDCMYLGSPRDEFGFRLWDPANRKIVRSRDMVFFEDQTIQDIKKVEKPTLKLISDQSPIVMNNLGGKTPDQPNLTKEDQPIEDALQEPQLRRSTRQKQPSRRYFLDEYVNFTDEGEPQSFVEAMEMKDKEKCLQAMEEEMQSLKENQTYDLVELPKERRALQNKWVFKLKNEGNNPSPRYKARIVVKGCNQKKGIDFDEIFSPVVNMTSIRAILGLAAKLDLEIEQLDVKTTFLHGDLEEKIYMKQPEGFEEPGKEHLVCRLKKSLYGLKQAPRQWYKKFDSFMIQHNFKKTSADHCVFVKHYENGESTILLLYVDDMLIVGKDKIKIAALKKALSKSFAMKDLGAVKKILGMKISRDRFRRMLWVSQEDYIEKILKRFNMHNAKSARVPIAGHFKLSKSQCPKNEEEKEEMSKVPYSSAVGSLMYAMVCTRPDIGYAVGVVSRFLSNPGKEHWEAVKWILRYLRGSAKRSLCFGNGDLKLIGYSDSDMAGNVDSRKSTSVYLITFAGGAVSWKSKLQKCVTLSTAEAEYVAVTEASKEMLWMKNFLSELGDNQDDYVVNCDNQSTIHLTKNPMFHSRSKHIDVRYHWIREALDEKKLKIEKIHTDLNWSDMMTKLIPTKKV</sequence>
<dbReference type="InterPro" id="IPR054722">
    <property type="entry name" value="PolX-like_BBD"/>
</dbReference>
<dbReference type="InterPro" id="IPR012337">
    <property type="entry name" value="RNaseH-like_sf"/>
</dbReference>
<evidence type="ECO:0000256" key="1">
    <source>
        <dbReference type="ARBA" id="ARBA00022750"/>
    </source>
</evidence>
<dbReference type="PROSITE" id="PS50994">
    <property type="entry name" value="INTEGRASE"/>
    <property type="match status" value="1"/>
</dbReference>
<dbReference type="InterPro" id="IPR057670">
    <property type="entry name" value="SH3_retrovirus"/>
</dbReference>
<dbReference type="Pfam" id="PF13976">
    <property type="entry name" value="gag_pre-integrs"/>
    <property type="match status" value="1"/>
</dbReference>
<dbReference type="SUPFAM" id="SSF56672">
    <property type="entry name" value="DNA/RNA polymerases"/>
    <property type="match status" value="1"/>
</dbReference>
<accession>A0AAQ3MG16</accession>
<gene>
    <name evidence="4" type="ORF">V8G54_035956</name>
</gene>
<dbReference type="Proteomes" id="UP001374535">
    <property type="component" value="Chromosome 11"/>
</dbReference>
<proteinExistence type="predicted"/>
<dbReference type="PANTHER" id="PTHR11439:SF467">
    <property type="entry name" value="INTEGRASE CATALYTIC DOMAIN-CONTAINING PROTEIN"/>
    <property type="match status" value="1"/>
</dbReference>
<evidence type="ECO:0000259" key="3">
    <source>
        <dbReference type="PROSITE" id="PS50994"/>
    </source>
</evidence>
<dbReference type="GO" id="GO:0015074">
    <property type="term" value="P:DNA integration"/>
    <property type="evidence" value="ECO:0007669"/>
    <property type="project" value="InterPro"/>
</dbReference>
<dbReference type="CDD" id="cd09272">
    <property type="entry name" value="RNase_HI_RT_Ty1"/>
    <property type="match status" value="1"/>
</dbReference>
<reference evidence="4 5" key="1">
    <citation type="journal article" date="2023" name="Life. Sci Alliance">
        <title>Evolutionary insights into 3D genome organization and epigenetic landscape of Vigna mungo.</title>
        <authorList>
            <person name="Junaid A."/>
            <person name="Singh B."/>
            <person name="Bhatia S."/>
        </authorList>
    </citation>
    <scope>NUCLEOTIDE SEQUENCE [LARGE SCALE GENOMIC DNA]</scope>
    <source>
        <strain evidence="4">Urdbean</strain>
    </source>
</reference>
<dbReference type="Pfam" id="PF14223">
    <property type="entry name" value="Retrotran_gag_2"/>
    <property type="match status" value="1"/>
</dbReference>
<organism evidence="4 5">
    <name type="scientific">Vigna mungo</name>
    <name type="common">Black gram</name>
    <name type="synonym">Phaseolus mungo</name>
    <dbReference type="NCBI Taxonomy" id="3915"/>
    <lineage>
        <taxon>Eukaryota</taxon>
        <taxon>Viridiplantae</taxon>
        <taxon>Streptophyta</taxon>
        <taxon>Embryophyta</taxon>
        <taxon>Tracheophyta</taxon>
        <taxon>Spermatophyta</taxon>
        <taxon>Magnoliopsida</taxon>
        <taxon>eudicotyledons</taxon>
        <taxon>Gunneridae</taxon>
        <taxon>Pentapetalae</taxon>
        <taxon>rosids</taxon>
        <taxon>fabids</taxon>
        <taxon>Fabales</taxon>
        <taxon>Fabaceae</taxon>
        <taxon>Papilionoideae</taxon>
        <taxon>50 kb inversion clade</taxon>
        <taxon>NPAAA clade</taxon>
        <taxon>indigoferoid/millettioid clade</taxon>
        <taxon>Phaseoleae</taxon>
        <taxon>Vigna</taxon>
    </lineage>
</organism>
<keyword evidence="1" id="KW-0645">Protease</keyword>
<dbReference type="GO" id="GO:0004190">
    <property type="term" value="F:aspartic-type endopeptidase activity"/>
    <property type="evidence" value="ECO:0007669"/>
    <property type="project" value="UniProtKB-KW"/>
</dbReference>
<evidence type="ECO:0000256" key="2">
    <source>
        <dbReference type="SAM" id="MobiDB-lite"/>
    </source>
</evidence>
<dbReference type="InterPro" id="IPR036397">
    <property type="entry name" value="RNaseH_sf"/>
</dbReference>
<dbReference type="GO" id="GO:0003676">
    <property type="term" value="F:nucleic acid binding"/>
    <property type="evidence" value="ECO:0007669"/>
    <property type="project" value="InterPro"/>
</dbReference>
<dbReference type="EMBL" id="CP144690">
    <property type="protein sequence ID" value="WVY90442.1"/>
    <property type="molecule type" value="Genomic_DNA"/>
</dbReference>
<dbReference type="InterPro" id="IPR043502">
    <property type="entry name" value="DNA/RNA_pol_sf"/>
</dbReference>
<dbReference type="Gene3D" id="3.30.420.10">
    <property type="entry name" value="Ribonuclease H-like superfamily/Ribonuclease H"/>
    <property type="match status" value="1"/>
</dbReference>
<evidence type="ECO:0000313" key="5">
    <source>
        <dbReference type="Proteomes" id="UP001374535"/>
    </source>
</evidence>
<keyword evidence="5" id="KW-1185">Reference proteome</keyword>
<evidence type="ECO:0000313" key="4">
    <source>
        <dbReference type="EMBL" id="WVY90442.1"/>
    </source>
</evidence>
<dbReference type="SUPFAM" id="SSF53098">
    <property type="entry name" value="Ribonuclease H-like"/>
    <property type="match status" value="1"/>
</dbReference>
<dbReference type="PANTHER" id="PTHR11439">
    <property type="entry name" value="GAG-POL-RELATED RETROTRANSPOSON"/>
    <property type="match status" value="1"/>
</dbReference>
<feature type="region of interest" description="Disordered" evidence="2">
    <location>
        <begin position="283"/>
        <end position="319"/>
    </location>
</feature>
<dbReference type="Pfam" id="PF22936">
    <property type="entry name" value="Pol_BBD"/>
    <property type="match status" value="1"/>
</dbReference>
<keyword evidence="1" id="KW-0064">Aspartyl protease</keyword>